<dbReference type="SUPFAM" id="SSF56645">
    <property type="entry name" value="Acyl-CoA dehydrogenase NM domain-like"/>
    <property type="match status" value="1"/>
</dbReference>
<dbReference type="EMBL" id="JAKFHA010000006">
    <property type="protein sequence ID" value="MCF2528391.1"/>
    <property type="molecule type" value="Genomic_DNA"/>
</dbReference>
<dbReference type="GO" id="GO:0003995">
    <property type="term" value="F:acyl-CoA dehydrogenase activity"/>
    <property type="evidence" value="ECO:0007669"/>
    <property type="project" value="TreeGrafter"/>
</dbReference>
<dbReference type="Gene3D" id="2.40.110.10">
    <property type="entry name" value="Butyryl-CoA Dehydrogenase, subunit A, domain 2"/>
    <property type="match status" value="1"/>
</dbReference>
<evidence type="ECO:0000259" key="9">
    <source>
        <dbReference type="Pfam" id="PF02771"/>
    </source>
</evidence>
<evidence type="ECO:0000256" key="4">
    <source>
        <dbReference type="ARBA" id="ARBA00022827"/>
    </source>
</evidence>
<organism evidence="10 11">
    <name type="scientific">Yinghuangia soli</name>
    <dbReference type="NCBI Taxonomy" id="2908204"/>
    <lineage>
        <taxon>Bacteria</taxon>
        <taxon>Bacillati</taxon>
        <taxon>Actinomycetota</taxon>
        <taxon>Actinomycetes</taxon>
        <taxon>Kitasatosporales</taxon>
        <taxon>Streptomycetaceae</taxon>
        <taxon>Yinghuangia</taxon>
    </lineage>
</organism>
<protein>
    <submittedName>
        <fullName evidence="10">Acyl-CoA/acyl-ACP dehydrogenase</fullName>
    </submittedName>
</protein>
<dbReference type="AlphaFoldDB" id="A0AA41U0A7"/>
<evidence type="ECO:0000256" key="5">
    <source>
        <dbReference type="ARBA" id="ARBA00023002"/>
    </source>
</evidence>
<dbReference type="CDD" id="cd00567">
    <property type="entry name" value="ACAD"/>
    <property type="match status" value="1"/>
</dbReference>
<keyword evidence="11" id="KW-1185">Reference proteome</keyword>
<evidence type="ECO:0000256" key="2">
    <source>
        <dbReference type="ARBA" id="ARBA00009347"/>
    </source>
</evidence>
<dbReference type="Pfam" id="PF02770">
    <property type="entry name" value="Acyl-CoA_dh_M"/>
    <property type="match status" value="1"/>
</dbReference>
<feature type="domain" description="Acyl-CoA dehydrogenase/oxidase N-terminal" evidence="9">
    <location>
        <begin position="6"/>
        <end position="117"/>
    </location>
</feature>
<dbReference type="InterPro" id="IPR036250">
    <property type="entry name" value="AcylCo_DH-like_C"/>
</dbReference>
<evidence type="ECO:0000256" key="6">
    <source>
        <dbReference type="RuleBase" id="RU362125"/>
    </source>
</evidence>
<gene>
    <name evidence="10" type="ORF">LZ495_14340</name>
</gene>
<evidence type="ECO:0000259" key="8">
    <source>
        <dbReference type="Pfam" id="PF02770"/>
    </source>
</evidence>
<sequence>MDLTFSEEQEVLRDTVRGLAARHADLSVVRAMEEDEKGYPAGFWAKLGESGLVGLTIPEKWGGSQMSMLDAVVVYDELGRALSPSPHFASSVMAGGVLTAAGTDEQRQEWLPKIADGSAVVTTAWVEPDRGYGPKGVALTAARDGDGWVLSGVKRHVPYANSADRILVLARTGTGAEDITLFLLDPTAAGVTLTAQRTVASDTQHRLDLDGVRVGPDAVVGNVDGGWPVWSEVLHDGIILLAALAVGGARRVLEITVDYAKTRQQFDKPLGAFQAIAHNLSDAVTAVDGAETLVWEAAWARDNGRDVAKLAPMAKLFACKTYREVSDLAVHVHGGMGFTVECDVQLFFRRAKSLQLNWWDDRYLEELIAKQILDA</sequence>
<dbReference type="InterPro" id="IPR046373">
    <property type="entry name" value="Acyl-CoA_Oxase/DH_mid-dom_sf"/>
</dbReference>
<reference evidence="10" key="1">
    <citation type="submission" date="2022-01" db="EMBL/GenBank/DDBJ databases">
        <title>Genome-Based Taxonomic Classification of the Phylum Actinobacteria.</title>
        <authorList>
            <person name="Gao Y."/>
        </authorList>
    </citation>
    <scope>NUCLEOTIDE SEQUENCE</scope>
    <source>
        <strain evidence="10">KLBMP 8922</strain>
    </source>
</reference>
<dbReference type="PANTHER" id="PTHR43884:SF20">
    <property type="entry name" value="ACYL-COA DEHYDROGENASE FADE28"/>
    <property type="match status" value="1"/>
</dbReference>
<dbReference type="Proteomes" id="UP001165378">
    <property type="component" value="Unassembled WGS sequence"/>
</dbReference>
<name>A0AA41U0A7_9ACTN</name>
<dbReference type="PANTHER" id="PTHR43884">
    <property type="entry name" value="ACYL-COA DEHYDROGENASE"/>
    <property type="match status" value="1"/>
</dbReference>
<dbReference type="InterPro" id="IPR013786">
    <property type="entry name" value="AcylCoA_DH/ox_N"/>
</dbReference>
<evidence type="ECO:0000259" key="7">
    <source>
        <dbReference type="Pfam" id="PF00441"/>
    </source>
</evidence>
<dbReference type="Gene3D" id="1.10.540.10">
    <property type="entry name" value="Acyl-CoA dehydrogenase/oxidase, N-terminal domain"/>
    <property type="match status" value="1"/>
</dbReference>
<dbReference type="InterPro" id="IPR006091">
    <property type="entry name" value="Acyl-CoA_Oxase/DH_mid-dom"/>
</dbReference>
<evidence type="ECO:0000256" key="3">
    <source>
        <dbReference type="ARBA" id="ARBA00022630"/>
    </source>
</evidence>
<dbReference type="Pfam" id="PF00441">
    <property type="entry name" value="Acyl-CoA_dh_1"/>
    <property type="match status" value="1"/>
</dbReference>
<dbReference type="SUPFAM" id="SSF47203">
    <property type="entry name" value="Acyl-CoA dehydrogenase C-terminal domain-like"/>
    <property type="match status" value="1"/>
</dbReference>
<dbReference type="InterPro" id="IPR009075">
    <property type="entry name" value="AcylCo_DH/oxidase_C"/>
</dbReference>
<evidence type="ECO:0000313" key="11">
    <source>
        <dbReference type="Proteomes" id="UP001165378"/>
    </source>
</evidence>
<dbReference type="Pfam" id="PF02771">
    <property type="entry name" value="Acyl-CoA_dh_N"/>
    <property type="match status" value="1"/>
</dbReference>
<keyword evidence="5 6" id="KW-0560">Oxidoreductase</keyword>
<dbReference type="InterPro" id="IPR037069">
    <property type="entry name" value="AcylCoA_DH/ox_N_sf"/>
</dbReference>
<keyword evidence="4 6" id="KW-0274">FAD</keyword>
<dbReference type="GO" id="GO:0050660">
    <property type="term" value="F:flavin adenine dinucleotide binding"/>
    <property type="evidence" value="ECO:0007669"/>
    <property type="project" value="InterPro"/>
</dbReference>
<proteinExistence type="inferred from homology"/>
<dbReference type="Gene3D" id="1.20.140.10">
    <property type="entry name" value="Butyryl-CoA Dehydrogenase, subunit A, domain 3"/>
    <property type="match status" value="1"/>
</dbReference>
<comment type="caution">
    <text evidence="10">The sequence shown here is derived from an EMBL/GenBank/DDBJ whole genome shotgun (WGS) entry which is preliminary data.</text>
</comment>
<dbReference type="InterPro" id="IPR009100">
    <property type="entry name" value="AcylCoA_DH/oxidase_NM_dom_sf"/>
</dbReference>
<comment type="similarity">
    <text evidence="2 6">Belongs to the acyl-CoA dehydrogenase family.</text>
</comment>
<feature type="domain" description="Acyl-CoA oxidase/dehydrogenase middle" evidence="8">
    <location>
        <begin position="123"/>
        <end position="199"/>
    </location>
</feature>
<keyword evidence="3 6" id="KW-0285">Flavoprotein</keyword>
<dbReference type="RefSeq" id="WP_235052550.1">
    <property type="nucleotide sequence ID" value="NZ_JAKFHA010000006.1"/>
</dbReference>
<accession>A0AA41U0A7</accession>
<evidence type="ECO:0000256" key="1">
    <source>
        <dbReference type="ARBA" id="ARBA00001974"/>
    </source>
</evidence>
<evidence type="ECO:0000313" key="10">
    <source>
        <dbReference type="EMBL" id="MCF2528391.1"/>
    </source>
</evidence>
<comment type="cofactor">
    <cofactor evidence="1 6">
        <name>FAD</name>
        <dbReference type="ChEBI" id="CHEBI:57692"/>
    </cofactor>
</comment>
<feature type="domain" description="Acyl-CoA dehydrogenase/oxidase C-terminal" evidence="7">
    <location>
        <begin position="225"/>
        <end position="356"/>
    </location>
</feature>